<dbReference type="AlphaFoldDB" id="A0A316QZ59"/>
<dbReference type="RefSeq" id="WP_009318198.1">
    <property type="nucleotide sequence ID" value="NZ_AP028032.1"/>
</dbReference>
<dbReference type="Gene3D" id="3.40.1420.30">
    <property type="match status" value="1"/>
</dbReference>
<protein>
    <recommendedName>
        <fullName evidence="2">Putative beta-lactamase-inhibitor-like PepSY-like domain-containing protein</fullName>
    </recommendedName>
</protein>
<name>A0A316QZ59_9BACT</name>
<keyword evidence="1" id="KW-0732">Signal</keyword>
<evidence type="ECO:0000256" key="1">
    <source>
        <dbReference type="SAM" id="SignalP"/>
    </source>
</evidence>
<dbReference type="GeneID" id="92928853"/>
<accession>A0A316QZ59</accession>
<reference evidence="3 4" key="1">
    <citation type="journal article" date="2018" name="Nat. Biotechnol.">
        <title>A standardized bacterial taxonomy based on genome phylogeny substantially revises the tree of life.</title>
        <authorList>
            <person name="Parks D.H."/>
            <person name="Chuvochina M."/>
            <person name="Waite D.W."/>
            <person name="Rinke C."/>
            <person name="Skarshewski A."/>
            <person name="Chaumeil P.A."/>
            <person name="Hugenholtz P."/>
        </authorList>
    </citation>
    <scope>NUCLEOTIDE SEQUENCE [LARGE SCALE GENOMIC DNA]</scope>
    <source>
        <strain evidence="3">UBA11482</strain>
    </source>
</reference>
<sequence length="145" mass="17054">MKKLFVLFICLFTLSTATYAREDRPIRVDQLPAKAQQFIKKYFPDLKVALAKVDKSWFDQEYEVIFVNGNKVEFRKYGDLKEVDCKYSMVPAGIVPVPIVEYLKENHPDIPVIKFEQDTKEYEVKLKGGIELTFDKQFRLIDYDD</sequence>
<feature type="chain" id="PRO_5030062715" description="Putative beta-lactamase-inhibitor-like PepSY-like domain-containing protein" evidence="1">
    <location>
        <begin position="21"/>
        <end position="145"/>
    </location>
</feature>
<evidence type="ECO:0000313" key="3">
    <source>
        <dbReference type="EMBL" id="HBJ09017.1"/>
    </source>
</evidence>
<evidence type="ECO:0000313" key="4">
    <source>
        <dbReference type="Proteomes" id="UP000262954"/>
    </source>
</evidence>
<dbReference type="EMBL" id="DNWC01000107">
    <property type="protein sequence ID" value="HBJ09017.1"/>
    <property type="molecule type" value="Genomic_DNA"/>
</dbReference>
<proteinExistence type="predicted"/>
<evidence type="ECO:0000259" key="2">
    <source>
        <dbReference type="Pfam" id="PF11396"/>
    </source>
</evidence>
<dbReference type="InterPro" id="IPR021533">
    <property type="entry name" value="PepSY-like"/>
</dbReference>
<dbReference type="SUPFAM" id="SSF160574">
    <property type="entry name" value="BT0923-like"/>
    <property type="match status" value="1"/>
</dbReference>
<comment type="caution">
    <text evidence="3">The sequence shown here is derived from an EMBL/GenBank/DDBJ whole genome shotgun (WGS) entry which is preliminary data.</text>
</comment>
<feature type="domain" description="Putative beta-lactamase-inhibitor-like PepSY-like" evidence="2">
    <location>
        <begin position="61"/>
        <end position="141"/>
    </location>
</feature>
<dbReference type="Pfam" id="PF11396">
    <property type="entry name" value="PepSY_like"/>
    <property type="match status" value="1"/>
</dbReference>
<gene>
    <name evidence="3" type="ORF">DDY73_08425</name>
</gene>
<organism evidence="3 4">
    <name type="scientific">Coprobacter fastidiosus</name>
    <dbReference type="NCBI Taxonomy" id="1099853"/>
    <lineage>
        <taxon>Bacteria</taxon>
        <taxon>Pseudomonadati</taxon>
        <taxon>Bacteroidota</taxon>
        <taxon>Bacteroidia</taxon>
        <taxon>Bacteroidales</taxon>
        <taxon>Barnesiellaceae</taxon>
        <taxon>Coprobacter</taxon>
    </lineage>
</organism>
<feature type="signal peptide" evidence="1">
    <location>
        <begin position="1"/>
        <end position="20"/>
    </location>
</feature>
<dbReference type="Proteomes" id="UP000262954">
    <property type="component" value="Unassembled WGS sequence"/>
</dbReference>